<dbReference type="GO" id="GO:0009134">
    <property type="term" value="P:nucleoside diphosphate catabolic process"/>
    <property type="evidence" value="ECO:0007669"/>
    <property type="project" value="TreeGrafter"/>
</dbReference>
<dbReference type="PANTHER" id="PTHR11782:SF83">
    <property type="entry name" value="GUANOSINE-DIPHOSPHATASE"/>
    <property type="match status" value="1"/>
</dbReference>
<proteinExistence type="inferred from homology"/>
<protein>
    <submittedName>
        <fullName evidence="6">Ectonucleoside triphosphate diphosphohydrolase</fullName>
    </submittedName>
</protein>
<keyword evidence="2 6" id="KW-0378">Hydrolase</keyword>
<dbReference type="Gene3D" id="3.30.420.150">
    <property type="entry name" value="Exopolyphosphatase. Domain 2"/>
    <property type="match status" value="1"/>
</dbReference>
<feature type="region of interest" description="Disordered" evidence="4">
    <location>
        <begin position="539"/>
        <end position="594"/>
    </location>
</feature>
<dbReference type="GO" id="GO:0004382">
    <property type="term" value="F:GDP phosphatase activity"/>
    <property type="evidence" value="ECO:0007669"/>
    <property type="project" value="TreeGrafter"/>
</dbReference>
<feature type="compositionally biased region" description="Polar residues" evidence="4">
    <location>
        <begin position="554"/>
        <end position="569"/>
    </location>
</feature>
<organism evidence="6 7">
    <name type="scientific">Echinococcus multilocularis</name>
    <name type="common">Fox tapeworm</name>
    <dbReference type="NCBI Taxonomy" id="6211"/>
    <lineage>
        <taxon>Eukaryota</taxon>
        <taxon>Metazoa</taxon>
        <taxon>Spiralia</taxon>
        <taxon>Lophotrochozoa</taxon>
        <taxon>Platyhelminthes</taxon>
        <taxon>Cestoda</taxon>
        <taxon>Eucestoda</taxon>
        <taxon>Cyclophyllidea</taxon>
        <taxon>Taeniidae</taxon>
        <taxon>Echinococcus</taxon>
    </lineage>
</organism>
<dbReference type="STRING" id="6211.A0A068YN34"/>
<dbReference type="EMBL" id="LN902848">
    <property type="protein sequence ID" value="CDS43519.1"/>
    <property type="molecule type" value="Genomic_DNA"/>
</dbReference>
<evidence type="ECO:0000256" key="1">
    <source>
        <dbReference type="ARBA" id="ARBA00009283"/>
    </source>
</evidence>
<keyword evidence="7" id="KW-1185">Reference proteome</keyword>
<dbReference type="Gene3D" id="3.30.420.40">
    <property type="match status" value="1"/>
</dbReference>
<reference evidence="6" key="2">
    <citation type="submission" date="2015-11" db="EMBL/GenBank/DDBJ databases">
        <authorList>
            <person name="Zhang Y."/>
            <person name="Guo Z."/>
        </authorList>
    </citation>
    <scope>NUCLEOTIDE SEQUENCE</scope>
</reference>
<reference evidence="6" key="1">
    <citation type="journal article" date="2013" name="Nature">
        <title>The genomes of four tapeworm species reveal adaptations to parasitism.</title>
        <authorList>
            <person name="Tsai I.J."/>
            <person name="Zarowiecki M."/>
            <person name="Holroyd N."/>
            <person name="Garciarrubio A."/>
            <person name="Sanchez-Flores A."/>
            <person name="Brooks K.L."/>
            <person name="Tracey A."/>
            <person name="Bobes R.J."/>
            <person name="Fragoso G."/>
            <person name="Sciutto E."/>
            <person name="Aslett M."/>
            <person name="Beasley H."/>
            <person name="Bennett H.M."/>
            <person name="Cai J."/>
            <person name="Camicia F."/>
            <person name="Clark R."/>
            <person name="Cucher M."/>
            <person name="De Silva N."/>
            <person name="Day T.A."/>
            <person name="Deplazes P."/>
            <person name="Estrada K."/>
            <person name="Fernandez C."/>
            <person name="Holland P.W."/>
            <person name="Hou J."/>
            <person name="Hu S."/>
            <person name="Huckvale T."/>
            <person name="Hung S.S."/>
            <person name="Kamenetzky L."/>
            <person name="Keane J.A."/>
            <person name="Kiss F."/>
            <person name="Koziol U."/>
            <person name="Lambert O."/>
            <person name="Liu K."/>
            <person name="Luo X."/>
            <person name="Luo Y."/>
            <person name="Macchiaroli N."/>
            <person name="Nichol S."/>
            <person name="Paps J."/>
            <person name="Parkinson J."/>
            <person name="Pouchkina-Stantcheva N."/>
            <person name="Riddiford N."/>
            <person name="Rosenzvit M."/>
            <person name="Salinas G."/>
            <person name="Wasmuth J.D."/>
            <person name="Zamanian M."/>
            <person name="Zheng Y."/>
            <person name="Cai X."/>
            <person name="Soberon X."/>
            <person name="Olson P.D."/>
            <person name="Laclette J.P."/>
            <person name="Brehm K."/>
            <person name="Berriman M."/>
            <person name="Garciarrubio A."/>
            <person name="Bobes R.J."/>
            <person name="Fragoso G."/>
            <person name="Sanchez-Flores A."/>
            <person name="Estrada K."/>
            <person name="Cevallos M.A."/>
            <person name="Morett E."/>
            <person name="Gonzalez V."/>
            <person name="Portillo T."/>
            <person name="Ochoa-Leyva A."/>
            <person name="Jose M.V."/>
            <person name="Sciutto E."/>
            <person name="Landa A."/>
            <person name="Jimenez L."/>
            <person name="Valdes V."/>
            <person name="Carrero J.C."/>
            <person name="Larralde C."/>
            <person name="Morales-Montor J."/>
            <person name="Limon-Lason J."/>
            <person name="Soberon X."/>
            <person name="Laclette J.P."/>
        </authorList>
    </citation>
    <scope>NUCLEOTIDE SEQUENCE [LARGE SCALE GENOMIC DNA]</scope>
</reference>
<keyword evidence="5" id="KW-0472">Membrane</keyword>
<evidence type="ECO:0000313" key="7">
    <source>
        <dbReference type="Proteomes" id="UP000017246"/>
    </source>
</evidence>
<gene>
    <name evidence="6" type="ORF">EmuJ_001128400</name>
</gene>
<keyword evidence="5" id="KW-0812">Transmembrane</keyword>
<dbReference type="GO" id="GO:0005886">
    <property type="term" value="C:plasma membrane"/>
    <property type="evidence" value="ECO:0007669"/>
    <property type="project" value="TreeGrafter"/>
</dbReference>
<feature type="transmembrane region" description="Helical" evidence="5">
    <location>
        <begin position="20"/>
        <end position="42"/>
    </location>
</feature>
<dbReference type="eggNOG" id="KOG1386">
    <property type="taxonomic scope" value="Eukaryota"/>
</dbReference>
<evidence type="ECO:0000313" key="6">
    <source>
        <dbReference type="EMBL" id="CDS43519.1"/>
    </source>
</evidence>
<keyword evidence="5" id="KW-1133">Transmembrane helix</keyword>
<evidence type="ECO:0000256" key="3">
    <source>
        <dbReference type="PIRSR" id="PIRSR600407-1"/>
    </source>
</evidence>
<dbReference type="OMA" id="PCPQDGI"/>
<evidence type="ECO:0000256" key="2">
    <source>
        <dbReference type="ARBA" id="ARBA00022801"/>
    </source>
</evidence>
<evidence type="ECO:0000256" key="5">
    <source>
        <dbReference type="SAM" id="Phobius"/>
    </source>
</evidence>
<dbReference type="GO" id="GO:0045134">
    <property type="term" value="F:UDP phosphatase activity"/>
    <property type="evidence" value="ECO:0007669"/>
    <property type="project" value="TreeGrafter"/>
</dbReference>
<dbReference type="Pfam" id="PF01150">
    <property type="entry name" value="GDA1_CD39"/>
    <property type="match status" value="1"/>
</dbReference>
<feature type="transmembrane region" description="Helical" evidence="5">
    <location>
        <begin position="470"/>
        <end position="498"/>
    </location>
</feature>
<dbReference type="PANTHER" id="PTHR11782">
    <property type="entry name" value="ADENOSINE/GUANOSINE DIPHOSPHATASE"/>
    <property type="match status" value="1"/>
</dbReference>
<comment type="similarity">
    <text evidence="1">Belongs to the GDA1/CD39 NTPase family.</text>
</comment>
<dbReference type="OrthoDB" id="6372431at2759"/>
<feature type="active site" description="Proton acceptor" evidence="3">
    <location>
        <position position="183"/>
    </location>
</feature>
<dbReference type="Proteomes" id="UP000017246">
    <property type="component" value="Unassembled WGS sequence"/>
</dbReference>
<name>A0A068YN34_ECHMU</name>
<dbReference type="AlphaFoldDB" id="A0A068YN34"/>
<dbReference type="InterPro" id="IPR000407">
    <property type="entry name" value="GDA1_CD39_NTPase"/>
</dbReference>
<accession>A0A068YN34</accession>
<sequence length="594" mass="64522">MQEKGIEPNTQTTGRSSRCAMYILTAIILVCFVLSTIFFVIIMNKINHPVKHVLIIECGLNTSKLFLFQYGDWNGRSNASIRLRSYSQISAGITSLGDNATAGAEAIVKEAKAVMSRGVPADSRRNTRIFLGAVAGVRLLEKRNAEEVQALMAAVRKTVAGSELVGMVESARDDVRVVSDADEGFYEWLAVNYGMGNFGKADSEWPHSSQSVVGVVNLGDESTEMTLVVQREEAVHEGGMARMAFGHNYSLYSDSHLCYGVATIRARYLARLTEGADVHNAVVSPCPQDGISMEVACDDIFQVPCVTSAGEDIMGPSISQPSVAPAMIKFKGEYNASTCDRAIEAILANGFFTKVYRPRLRGDFAAIHKLWEIVTSFKQANQSVKVSQSEFGAAVDKFCTRDWASAGVGEQETAKDKCLEGWIVKELLEAYGFKSDRDWERVTFFGGVDESAVSWSTGYALDKTRARVPIYIGTFGGSSAGLIAGIVIISIFGVVIVITCILKCCECLLCCCDEPTPEQSANFASEHLAMPTNKPSARAFLYTPTKPNPRPSAVPTSQNPTLHATNTYAKPTPRNPAGPISQQCKPSPPRCTRM</sequence>
<evidence type="ECO:0000256" key="4">
    <source>
        <dbReference type="SAM" id="MobiDB-lite"/>
    </source>
</evidence>
<dbReference type="GO" id="GO:0017111">
    <property type="term" value="F:ribonucleoside triphosphate phosphatase activity"/>
    <property type="evidence" value="ECO:0007669"/>
    <property type="project" value="TreeGrafter"/>
</dbReference>